<name>A0AA40EE89_9PEZI</name>
<accession>A0AA40EE89</accession>
<proteinExistence type="predicted"/>
<dbReference type="EMBL" id="JAUKUD010000007">
    <property type="protein sequence ID" value="KAK0738229.1"/>
    <property type="molecule type" value="Genomic_DNA"/>
</dbReference>
<feature type="compositionally biased region" description="Low complexity" evidence="1">
    <location>
        <begin position="175"/>
        <end position="204"/>
    </location>
</feature>
<sequence>MPPSNKPNSLVEWVAGQNMPKKKTKSLRPLLSASIDIVTDDTNQKDYVAVGFPYHNSPLRLFDRGQSSSKKVSFNSSALRHSVDALSLLADSSGGEFLSDYDSDDNVAPSKAIVKPRKSSFRQGKERNTVDTDTSEGETGHVGHGMSPHPNCDCMLCAAGRSLMRELGKGGSDHASVANAAKKSKTSKSVESEVTGGETTIAGETESEPQSKGKGKKGKGGGGQADSQNQEKKDDGAAKKDNNNENNKKDENDNKKNNSENKKNDSENKKDGDNNKKGDQGKGDQGKQNNKQEAKGNLPSGNTPLPYRGSPNSRIILPVRQQTVHIEHAIEDTAKDHPPNAYMDFNRDVCRMYHGSEWGTHRKTHPSHSCATPPPAPSQKMTSMYPMGPYIHGMPSMPPMYLPQVHPQPAYTQMAYPHHMYQPAYIPATQQQSINQQTAQAFLHPQMYVPQLHPSYGVYPPYSQPGVAYPQPGVMWGAPAPANPAPPAASAMTAATAVNAGLSGMGLGPSLSGLPNAPGEPPVALVQPTTIAGGATTSAKADEEFAKFVEERRKMHPNGIPGILEPSKAKSPTGSVKVPSKPATENGVSGDGNDGGTNGYHWDDKKSNGGDNVNNDGNNTSNNNNGNTWDTSNGNNSGENQTTADEWANTAPAADSWDASNTEWVNGSSAPLRYDASQSAAGDPDTVDNNPASHMPGSWNTWDIPQTGSQPGSPHGTADSGYFTYDAIPADHNLSTWNDTTTSVLSSIGLCCRSTLSAAKQTIFGASSGDTGADNGETQDEWNDPTVEPANGTAEGVGDDPTGNQPPSSW</sequence>
<feature type="region of interest" description="Disordered" evidence="1">
    <location>
        <begin position="765"/>
        <end position="810"/>
    </location>
</feature>
<feature type="region of interest" description="Disordered" evidence="1">
    <location>
        <begin position="674"/>
        <end position="720"/>
    </location>
</feature>
<protein>
    <submittedName>
        <fullName evidence="2">Uncharacterized protein</fullName>
    </submittedName>
</protein>
<evidence type="ECO:0000313" key="2">
    <source>
        <dbReference type="EMBL" id="KAK0738229.1"/>
    </source>
</evidence>
<comment type="caution">
    <text evidence="2">The sequence shown here is derived from an EMBL/GenBank/DDBJ whole genome shotgun (WGS) entry which is preliminary data.</text>
</comment>
<evidence type="ECO:0000256" key="1">
    <source>
        <dbReference type="SAM" id="MobiDB-lite"/>
    </source>
</evidence>
<dbReference type="Proteomes" id="UP001172155">
    <property type="component" value="Unassembled WGS sequence"/>
</dbReference>
<feature type="compositionally biased region" description="Polar residues" evidence="1">
    <location>
        <begin position="687"/>
        <end position="712"/>
    </location>
</feature>
<feature type="region of interest" description="Disordered" evidence="1">
    <location>
        <begin position="100"/>
        <end position="150"/>
    </location>
</feature>
<feature type="region of interest" description="Disordered" evidence="1">
    <location>
        <begin position="556"/>
        <end position="643"/>
    </location>
</feature>
<feature type="compositionally biased region" description="Low complexity" evidence="1">
    <location>
        <begin position="609"/>
        <end position="638"/>
    </location>
</feature>
<reference evidence="2" key="1">
    <citation type="submission" date="2023-06" db="EMBL/GenBank/DDBJ databases">
        <title>Genome-scale phylogeny and comparative genomics of the fungal order Sordariales.</title>
        <authorList>
            <consortium name="Lawrence Berkeley National Laboratory"/>
            <person name="Hensen N."/>
            <person name="Bonometti L."/>
            <person name="Westerberg I."/>
            <person name="Brannstrom I.O."/>
            <person name="Guillou S."/>
            <person name="Cros-Aarteil S."/>
            <person name="Calhoun S."/>
            <person name="Haridas S."/>
            <person name="Kuo A."/>
            <person name="Mondo S."/>
            <person name="Pangilinan J."/>
            <person name="Riley R."/>
            <person name="LaButti K."/>
            <person name="Andreopoulos B."/>
            <person name="Lipzen A."/>
            <person name="Chen C."/>
            <person name="Yanf M."/>
            <person name="Daum C."/>
            <person name="Ng V."/>
            <person name="Clum A."/>
            <person name="Steindorff A."/>
            <person name="Ohm R."/>
            <person name="Martin F."/>
            <person name="Silar P."/>
            <person name="Natvig D."/>
            <person name="Lalanne C."/>
            <person name="Gautier V."/>
            <person name="Ament-velasquez S.L."/>
            <person name="Kruys A."/>
            <person name="Hutchinson M.I."/>
            <person name="Powell A.J."/>
            <person name="Barry K."/>
            <person name="Miller A.N."/>
            <person name="Grigoriev I.V."/>
            <person name="Debuchy R."/>
            <person name="Gladieux P."/>
            <person name="Thoren M.H."/>
            <person name="Johannesson H."/>
        </authorList>
    </citation>
    <scope>NUCLEOTIDE SEQUENCE</scope>
    <source>
        <strain evidence="2">SMH3187-1</strain>
    </source>
</reference>
<keyword evidence="3" id="KW-1185">Reference proteome</keyword>
<feature type="compositionally biased region" description="Basic and acidic residues" evidence="1">
    <location>
        <begin position="229"/>
        <end position="294"/>
    </location>
</feature>
<dbReference type="AlphaFoldDB" id="A0AA40EE89"/>
<feature type="compositionally biased region" description="Gly residues" evidence="1">
    <location>
        <begin position="589"/>
        <end position="598"/>
    </location>
</feature>
<evidence type="ECO:0000313" key="3">
    <source>
        <dbReference type="Proteomes" id="UP001172155"/>
    </source>
</evidence>
<gene>
    <name evidence="2" type="ORF">B0T18DRAFT_241704</name>
</gene>
<feature type="region of interest" description="Disordered" evidence="1">
    <location>
        <begin position="168"/>
        <end position="312"/>
    </location>
</feature>
<organism evidence="2 3">
    <name type="scientific">Schizothecium vesticola</name>
    <dbReference type="NCBI Taxonomy" id="314040"/>
    <lineage>
        <taxon>Eukaryota</taxon>
        <taxon>Fungi</taxon>
        <taxon>Dikarya</taxon>
        <taxon>Ascomycota</taxon>
        <taxon>Pezizomycotina</taxon>
        <taxon>Sordariomycetes</taxon>
        <taxon>Sordariomycetidae</taxon>
        <taxon>Sordariales</taxon>
        <taxon>Schizotheciaceae</taxon>
        <taxon>Schizothecium</taxon>
    </lineage>
</organism>